<feature type="domain" description="Ferritin-like diiron" evidence="3">
    <location>
        <begin position="2"/>
        <end position="143"/>
    </location>
</feature>
<dbReference type="InterPro" id="IPR012347">
    <property type="entry name" value="Ferritin-like"/>
</dbReference>
<dbReference type="SUPFAM" id="SSF47240">
    <property type="entry name" value="Ferritin-like"/>
    <property type="match status" value="1"/>
</dbReference>
<dbReference type="GO" id="GO:0004322">
    <property type="term" value="F:ferroxidase activity"/>
    <property type="evidence" value="ECO:0007669"/>
    <property type="project" value="TreeGrafter"/>
</dbReference>
<dbReference type="GO" id="GO:0005829">
    <property type="term" value="C:cytosol"/>
    <property type="evidence" value="ECO:0007669"/>
    <property type="project" value="TreeGrafter"/>
</dbReference>
<proteinExistence type="predicted"/>
<dbReference type="Proteomes" id="UP000294746">
    <property type="component" value="Unassembled WGS sequence"/>
</dbReference>
<sequence>MDVKKKELIDGLNEDLSHELGAIHQYIYNASTVSGLARLTLKDFFLREAQDEMLHAQYLAEKIASLGGDPILTAPPVQLTRDVKGMLQITLQAEIDTVARYIKRMEQADALQVIELKLKLEDMIANETSHKEEIERLLEDPRL</sequence>
<dbReference type="OrthoDB" id="9792238at2"/>
<keyword evidence="5" id="KW-1185">Reference proteome</keyword>
<dbReference type="PROSITE" id="PS50905">
    <property type="entry name" value="FERRITIN_LIKE"/>
    <property type="match status" value="1"/>
</dbReference>
<gene>
    <name evidence="4" type="ORF">EDD57_13021</name>
</gene>
<dbReference type="PANTHER" id="PTHR30295">
    <property type="entry name" value="BACTERIOFERRITIN"/>
    <property type="match status" value="1"/>
</dbReference>
<keyword evidence="1" id="KW-0409">Iron storage</keyword>
<protein>
    <submittedName>
        <fullName evidence="4">Bacterioferritin</fullName>
    </submittedName>
</protein>
<name>A0A4R2RNX4_9BACL</name>
<organism evidence="4 5">
    <name type="scientific">Baia soyae</name>
    <dbReference type="NCBI Taxonomy" id="1544746"/>
    <lineage>
        <taxon>Bacteria</taxon>
        <taxon>Bacillati</taxon>
        <taxon>Bacillota</taxon>
        <taxon>Bacilli</taxon>
        <taxon>Bacillales</taxon>
        <taxon>Thermoactinomycetaceae</taxon>
        <taxon>Baia</taxon>
    </lineage>
</organism>
<accession>A0A4R2RNX4</accession>
<keyword evidence="2" id="KW-0408">Iron</keyword>
<dbReference type="Pfam" id="PF00210">
    <property type="entry name" value="Ferritin"/>
    <property type="match status" value="1"/>
</dbReference>
<dbReference type="GO" id="GO:0006879">
    <property type="term" value="P:intracellular iron ion homeostasis"/>
    <property type="evidence" value="ECO:0007669"/>
    <property type="project" value="UniProtKB-KW"/>
</dbReference>
<dbReference type="GO" id="GO:0020037">
    <property type="term" value="F:heme binding"/>
    <property type="evidence" value="ECO:0007669"/>
    <property type="project" value="TreeGrafter"/>
</dbReference>
<dbReference type="AlphaFoldDB" id="A0A4R2RNX4"/>
<dbReference type="InterPro" id="IPR009078">
    <property type="entry name" value="Ferritin-like_SF"/>
</dbReference>
<dbReference type="InterPro" id="IPR009040">
    <property type="entry name" value="Ferritin-like_diiron"/>
</dbReference>
<dbReference type="PANTHER" id="PTHR30295:SF0">
    <property type="entry name" value="BACTERIOFERRITIN"/>
    <property type="match status" value="1"/>
</dbReference>
<dbReference type="InterPro" id="IPR008331">
    <property type="entry name" value="Ferritin_DPS_dom"/>
</dbReference>
<reference evidence="4 5" key="1">
    <citation type="submission" date="2019-03" db="EMBL/GenBank/DDBJ databases">
        <title>Genomic Encyclopedia of Type Strains, Phase IV (KMG-IV): sequencing the most valuable type-strain genomes for metagenomic binning, comparative biology and taxonomic classification.</title>
        <authorList>
            <person name="Goeker M."/>
        </authorList>
    </citation>
    <scope>NUCLEOTIDE SEQUENCE [LARGE SCALE GENOMIC DNA]</scope>
    <source>
        <strain evidence="4 5">DSM 46831</strain>
    </source>
</reference>
<comment type="caution">
    <text evidence="4">The sequence shown here is derived from an EMBL/GenBank/DDBJ whole genome shotgun (WGS) entry which is preliminary data.</text>
</comment>
<dbReference type="Gene3D" id="1.20.1260.10">
    <property type="match status" value="1"/>
</dbReference>
<evidence type="ECO:0000313" key="4">
    <source>
        <dbReference type="EMBL" id="TCP65782.1"/>
    </source>
</evidence>
<dbReference type="EMBL" id="SLXV01000030">
    <property type="protein sequence ID" value="TCP65782.1"/>
    <property type="molecule type" value="Genomic_DNA"/>
</dbReference>
<evidence type="ECO:0000256" key="1">
    <source>
        <dbReference type="ARBA" id="ARBA00022434"/>
    </source>
</evidence>
<dbReference type="GO" id="GO:0008199">
    <property type="term" value="F:ferric iron binding"/>
    <property type="evidence" value="ECO:0007669"/>
    <property type="project" value="InterPro"/>
</dbReference>
<evidence type="ECO:0000313" key="5">
    <source>
        <dbReference type="Proteomes" id="UP000294746"/>
    </source>
</evidence>
<evidence type="ECO:0000256" key="2">
    <source>
        <dbReference type="ARBA" id="ARBA00023004"/>
    </source>
</evidence>
<dbReference type="RefSeq" id="WP_131849265.1">
    <property type="nucleotide sequence ID" value="NZ_SLXV01000030.1"/>
</dbReference>
<evidence type="ECO:0000259" key="3">
    <source>
        <dbReference type="PROSITE" id="PS50905"/>
    </source>
</evidence>